<accession>A0A8J2SEU0</accession>
<feature type="region of interest" description="Disordered" evidence="1">
    <location>
        <begin position="223"/>
        <end position="324"/>
    </location>
</feature>
<proteinExistence type="predicted"/>
<keyword evidence="3" id="KW-1185">Reference proteome</keyword>
<evidence type="ECO:0000313" key="2">
    <source>
        <dbReference type="EMBL" id="CAH0369261.1"/>
    </source>
</evidence>
<dbReference type="PANTHER" id="PTHR48125:SF10">
    <property type="entry name" value="OS12G0136300 PROTEIN"/>
    <property type="match status" value="1"/>
</dbReference>
<feature type="region of interest" description="Disordered" evidence="1">
    <location>
        <begin position="198"/>
        <end position="217"/>
    </location>
</feature>
<reference evidence="2" key="1">
    <citation type="submission" date="2021-11" db="EMBL/GenBank/DDBJ databases">
        <authorList>
            <consortium name="Genoscope - CEA"/>
            <person name="William W."/>
        </authorList>
    </citation>
    <scope>NUCLEOTIDE SEQUENCE</scope>
</reference>
<name>A0A8J2SEU0_9STRA</name>
<feature type="compositionally biased region" description="Pro residues" evidence="1">
    <location>
        <begin position="200"/>
        <end position="209"/>
    </location>
</feature>
<feature type="compositionally biased region" description="Basic and acidic residues" evidence="1">
    <location>
        <begin position="256"/>
        <end position="308"/>
    </location>
</feature>
<feature type="region of interest" description="Disordered" evidence="1">
    <location>
        <begin position="347"/>
        <end position="415"/>
    </location>
</feature>
<dbReference type="EMBL" id="CAKKNE010000002">
    <property type="protein sequence ID" value="CAH0369261.1"/>
    <property type="molecule type" value="Genomic_DNA"/>
</dbReference>
<feature type="region of interest" description="Disordered" evidence="1">
    <location>
        <begin position="1"/>
        <end position="49"/>
    </location>
</feature>
<sequence>MVKDDTGPAVSTRKRKAEEEHVQPLDLGKEQADPRAPGAPAAQKADWADKYKQTGLKPEGLRQAYDGDPTGAMGLMEHRIASRHLTVTNATPHKIHFSLEVGEVWDWEMMHPSTSHTFPTRRRLPFACSSFTSKEHYHEHAAYLESVPRDDTPPIYKIVAVGKDGDHKLVNSDGDACPTEAPDESDLMAMTIAELELQTKPPPPPTPPPDDPDDKKTFTAAKLKSAKKALDDAEKLPEKTDKEQRIKARIVRQTTHAHEQAKKANEHAIKFSDDFEKKKKEREDAAEKKVKDARDLLEQAEKRQKEAEALPEGTDPEAAAKASQHAKCAMTIKGCKKQVDAALADQKKVADVEVSRQLERKVEQTSRAVDRLKKDLDQAEKLPDDSAKEKKAKTKAVDKAKKDLEKAKSENEVAVKARDKPIQEALQRRIDKCQKLIDEAEKMPETNDQEKQMKLHRIEQCKRAKAKAEKERDKAFPKPKEAPAPAPAPAPAAADAKVKEEKTDGDGDAKMAEAPAPSESVAEGRPRRGAATPKAEAPAPAAANGDASPEKEEAPAPAPRSTRPKRGRAAREESEAPAPAAAEEEGGDDEEEEEEEEEEAPRRRPTRRAASAAKQRTADMMDTS</sequence>
<feature type="compositionally biased region" description="Acidic residues" evidence="1">
    <location>
        <begin position="582"/>
        <end position="599"/>
    </location>
</feature>
<evidence type="ECO:0000313" key="3">
    <source>
        <dbReference type="Proteomes" id="UP000789595"/>
    </source>
</evidence>
<dbReference type="PANTHER" id="PTHR48125">
    <property type="entry name" value="LP07818P1"/>
    <property type="match status" value="1"/>
</dbReference>
<protein>
    <submittedName>
        <fullName evidence="2">Uncharacterized protein</fullName>
    </submittedName>
</protein>
<feature type="compositionally biased region" description="Low complexity" evidence="1">
    <location>
        <begin position="512"/>
        <end position="523"/>
    </location>
</feature>
<dbReference type="AlphaFoldDB" id="A0A8J2SEU0"/>
<gene>
    <name evidence="2" type="ORF">PECAL_2P23780</name>
</gene>
<organism evidence="2 3">
    <name type="scientific">Pelagomonas calceolata</name>
    <dbReference type="NCBI Taxonomy" id="35677"/>
    <lineage>
        <taxon>Eukaryota</taxon>
        <taxon>Sar</taxon>
        <taxon>Stramenopiles</taxon>
        <taxon>Ochrophyta</taxon>
        <taxon>Pelagophyceae</taxon>
        <taxon>Pelagomonadales</taxon>
        <taxon>Pelagomonadaceae</taxon>
        <taxon>Pelagomonas</taxon>
    </lineage>
</organism>
<comment type="caution">
    <text evidence="2">The sequence shown here is derived from an EMBL/GenBank/DDBJ whole genome shotgun (WGS) entry which is preliminary data.</text>
</comment>
<feature type="compositionally biased region" description="Basic and acidic residues" evidence="1">
    <location>
        <begin position="496"/>
        <end position="511"/>
    </location>
</feature>
<feature type="compositionally biased region" description="Basic and acidic residues" evidence="1">
    <location>
        <begin position="437"/>
        <end position="481"/>
    </location>
</feature>
<feature type="compositionally biased region" description="Low complexity" evidence="1">
    <location>
        <begin position="530"/>
        <end position="547"/>
    </location>
</feature>
<dbReference type="Proteomes" id="UP000789595">
    <property type="component" value="Unassembled WGS sequence"/>
</dbReference>
<feature type="compositionally biased region" description="Basic and acidic residues" evidence="1">
    <location>
        <begin position="16"/>
        <end position="33"/>
    </location>
</feature>
<feature type="region of interest" description="Disordered" evidence="1">
    <location>
        <begin position="437"/>
        <end position="624"/>
    </location>
</feature>
<feature type="compositionally biased region" description="Basic and acidic residues" evidence="1">
    <location>
        <begin position="228"/>
        <end position="246"/>
    </location>
</feature>
<evidence type="ECO:0000256" key="1">
    <source>
        <dbReference type="SAM" id="MobiDB-lite"/>
    </source>
</evidence>